<accession>A0ABT4XRC9</accession>
<evidence type="ECO:0000313" key="3">
    <source>
        <dbReference type="Proteomes" id="UP001210720"/>
    </source>
</evidence>
<feature type="transmembrane region" description="Helical" evidence="1">
    <location>
        <begin position="83"/>
        <end position="103"/>
    </location>
</feature>
<evidence type="ECO:0000313" key="2">
    <source>
        <dbReference type="EMBL" id="MDA7424514.1"/>
    </source>
</evidence>
<proteinExistence type="predicted"/>
<dbReference type="Proteomes" id="UP001210720">
    <property type="component" value="Unassembled WGS sequence"/>
</dbReference>
<dbReference type="EMBL" id="JAQIOY010000002">
    <property type="protein sequence ID" value="MDA7424514.1"/>
    <property type="molecule type" value="Genomic_DNA"/>
</dbReference>
<evidence type="ECO:0000256" key="1">
    <source>
        <dbReference type="SAM" id="Phobius"/>
    </source>
</evidence>
<keyword evidence="1" id="KW-1133">Transmembrane helix</keyword>
<name>A0ABT4XRC9_9RHOB</name>
<dbReference type="RefSeq" id="WP_271431868.1">
    <property type="nucleotide sequence ID" value="NZ_JAQIOY010000002.1"/>
</dbReference>
<organism evidence="2 3">
    <name type="scientific">Thalassococcus lentus</name>
    <dbReference type="NCBI Taxonomy" id="1210524"/>
    <lineage>
        <taxon>Bacteria</taxon>
        <taxon>Pseudomonadati</taxon>
        <taxon>Pseudomonadota</taxon>
        <taxon>Alphaproteobacteria</taxon>
        <taxon>Rhodobacterales</taxon>
        <taxon>Roseobacteraceae</taxon>
        <taxon>Thalassococcus</taxon>
    </lineage>
</organism>
<reference evidence="2 3" key="1">
    <citation type="submission" date="2023-01" db="EMBL/GenBank/DDBJ databases">
        <title>Thalassococcus onchidii sp. nov., isolated from a marine invertebrate from the South China Sea.</title>
        <authorList>
            <person name="Xu S."/>
            <person name="Liu Z."/>
            <person name="Xu Y."/>
        </authorList>
    </citation>
    <scope>NUCLEOTIDE SEQUENCE [LARGE SCALE GENOMIC DNA]</scope>
    <source>
        <strain evidence="2 3">KCTC 32084</strain>
    </source>
</reference>
<gene>
    <name evidence="2" type="ORF">PFY00_07250</name>
</gene>
<keyword evidence="1" id="KW-0472">Membrane</keyword>
<feature type="transmembrane region" description="Helical" evidence="1">
    <location>
        <begin position="35"/>
        <end position="55"/>
    </location>
</feature>
<comment type="caution">
    <text evidence="2">The sequence shown here is derived from an EMBL/GenBank/DDBJ whole genome shotgun (WGS) entry which is preliminary data.</text>
</comment>
<protein>
    <submittedName>
        <fullName evidence="2">Uncharacterized protein</fullName>
    </submittedName>
</protein>
<feature type="transmembrane region" description="Helical" evidence="1">
    <location>
        <begin position="6"/>
        <end position="23"/>
    </location>
</feature>
<keyword evidence="1" id="KW-0812">Transmembrane</keyword>
<sequence>MHNQGIILFTLTFVALPIVLLVLSRRATNRLFRRLSLISFALWMLGLIAFLLISFDCTGNFLYGYDGCQGLSNTAANFLVPRALLAMAAAILLYTMALLWLGWQRLRDRKRQADSPYSGPK</sequence>
<keyword evidence="3" id="KW-1185">Reference proteome</keyword>